<name>A0ABT5VBR6_9BACI</name>
<dbReference type="EMBL" id="JAOTPO010000001">
    <property type="protein sequence ID" value="MDE5412152.1"/>
    <property type="molecule type" value="Genomic_DNA"/>
</dbReference>
<protein>
    <recommendedName>
        <fullName evidence="3">SLH domain-containing protein</fullName>
    </recommendedName>
</protein>
<proteinExistence type="predicted"/>
<gene>
    <name evidence="1" type="ORF">N7Z68_01970</name>
</gene>
<evidence type="ECO:0000313" key="2">
    <source>
        <dbReference type="Proteomes" id="UP001148125"/>
    </source>
</evidence>
<accession>A0ABT5VBR6</accession>
<organism evidence="1 2">
    <name type="scientific">Alkalihalobacterium chitinilyticum</name>
    <dbReference type="NCBI Taxonomy" id="2980103"/>
    <lineage>
        <taxon>Bacteria</taxon>
        <taxon>Bacillati</taxon>
        <taxon>Bacillota</taxon>
        <taxon>Bacilli</taxon>
        <taxon>Bacillales</taxon>
        <taxon>Bacillaceae</taxon>
        <taxon>Alkalihalobacterium</taxon>
    </lineage>
</organism>
<dbReference type="Proteomes" id="UP001148125">
    <property type="component" value="Unassembled WGS sequence"/>
</dbReference>
<reference evidence="1" key="1">
    <citation type="submission" date="2024-05" db="EMBL/GenBank/DDBJ databases">
        <title>Alkalihalobacillus sp. strain MEB203 novel alkaliphilic bacterium from Lonar Lake, India.</title>
        <authorList>
            <person name="Joshi A."/>
            <person name="Thite S."/>
            <person name="Mengade P."/>
        </authorList>
    </citation>
    <scope>NUCLEOTIDE SEQUENCE</scope>
    <source>
        <strain evidence="1">MEB 203</strain>
    </source>
</reference>
<keyword evidence="2" id="KW-1185">Reference proteome</keyword>
<comment type="caution">
    <text evidence="1">The sequence shown here is derived from an EMBL/GenBank/DDBJ whole genome shotgun (WGS) entry which is preliminary data.</text>
</comment>
<sequence length="112" mass="12537">MNKQISILLSVFIILFALIGSLVKTTEVAPANARMIVDHSHNVYVSPPCFNEADVSNFLEEVTMKDALDMGYRPDSSCTEESLIGESRSLISLLFETVGLRKGKWDRDGEWQ</sequence>
<dbReference type="RefSeq" id="WP_275116772.1">
    <property type="nucleotide sequence ID" value="NZ_JAOTPO010000001.1"/>
</dbReference>
<evidence type="ECO:0008006" key="3">
    <source>
        <dbReference type="Google" id="ProtNLM"/>
    </source>
</evidence>
<evidence type="ECO:0000313" key="1">
    <source>
        <dbReference type="EMBL" id="MDE5412152.1"/>
    </source>
</evidence>